<dbReference type="Proteomes" id="UP000249799">
    <property type="component" value="Chromosome"/>
</dbReference>
<dbReference type="AlphaFoldDB" id="A0A2Z4FR96"/>
<sequence length="296" mass="32869">MSRDLPKRRAPKEYPLIESVEFDSTKYQAPFYCRTAGDPATPTLVLMHGHMANSTAFRRVWGRLATRYHLLIPDLPGHGADRSFRSLNLPAKIDAVADWLFDLLVANNLALGRPANHPVHLVAHSLGASVAYEVARRAPQHVLSLTLVSPGFCAHVPPGAKKVLEYLPAPLARLGMTRCGLRLVEPLRWEGWRMEDDELDAYIDPFKDVDRLEYALRLGADLLREAERGDAIAPVSHPTHLIFGARDNVVAVDQADAIADRLQATRLDIIPTSGHSPPEDCPAEFCDLLFDFLAHQ</sequence>
<gene>
    <name evidence="1" type="ORF">DN745_18590</name>
</gene>
<name>A0A2Z4FR96_9DELT</name>
<keyword evidence="2" id="KW-1185">Reference proteome</keyword>
<proteinExistence type="predicted"/>
<dbReference type="InterPro" id="IPR050266">
    <property type="entry name" value="AB_hydrolase_sf"/>
</dbReference>
<dbReference type="OrthoDB" id="9785408at2"/>
<dbReference type="InterPro" id="IPR029058">
    <property type="entry name" value="AB_hydrolase_fold"/>
</dbReference>
<evidence type="ECO:0000313" key="1">
    <source>
        <dbReference type="EMBL" id="AWV91224.1"/>
    </source>
</evidence>
<dbReference type="Gene3D" id="3.40.50.1820">
    <property type="entry name" value="alpha/beta hydrolase"/>
    <property type="match status" value="1"/>
</dbReference>
<reference evidence="1 2" key="1">
    <citation type="submission" date="2018-06" db="EMBL/GenBank/DDBJ databases">
        <title>Lujinxingia sediminis gen. nov. sp. nov., a new facultative anaerobic member of the class Deltaproteobacteria, and proposal of Lujinxingaceae fam. nov.</title>
        <authorList>
            <person name="Guo L.-Y."/>
            <person name="Li C.-M."/>
            <person name="Wang S."/>
            <person name="Du Z.-J."/>
        </authorList>
    </citation>
    <scope>NUCLEOTIDE SEQUENCE [LARGE SCALE GENOMIC DNA]</scope>
    <source>
        <strain evidence="1 2">FA350</strain>
    </source>
</reference>
<accession>A0A2Z4FR96</accession>
<dbReference type="InterPro" id="IPR000073">
    <property type="entry name" value="AB_hydrolase_1"/>
</dbReference>
<dbReference type="SUPFAM" id="SSF53474">
    <property type="entry name" value="alpha/beta-Hydrolases"/>
    <property type="match status" value="1"/>
</dbReference>
<dbReference type="KEGG" id="bsed:DN745_18590"/>
<dbReference type="GO" id="GO:0016020">
    <property type="term" value="C:membrane"/>
    <property type="evidence" value="ECO:0007669"/>
    <property type="project" value="TreeGrafter"/>
</dbReference>
<protein>
    <submittedName>
        <fullName evidence="1">Uncharacterized protein</fullName>
    </submittedName>
</protein>
<dbReference type="Pfam" id="PF12697">
    <property type="entry name" value="Abhydrolase_6"/>
    <property type="match status" value="1"/>
</dbReference>
<organism evidence="1 2">
    <name type="scientific">Bradymonas sediminis</name>
    <dbReference type="NCBI Taxonomy" id="1548548"/>
    <lineage>
        <taxon>Bacteria</taxon>
        <taxon>Deltaproteobacteria</taxon>
        <taxon>Bradymonadales</taxon>
        <taxon>Bradymonadaceae</taxon>
        <taxon>Bradymonas</taxon>
    </lineage>
</organism>
<evidence type="ECO:0000313" key="2">
    <source>
        <dbReference type="Proteomes" id="UP000249799"/>
    </source>
</evidence>
<dbReference type="PANTHER" id="PTHR43798">
    <property type="entry name" value="MONOACYLGLYCEROL LIPASE"/>
    <property type="match status" value="1"/>
</dbReference>
<dbReference type="PANTHER" id="PTHR43798:SF33">
    <property type="entry name" value="HYDROLASE, PUTATIVE (AFU_ORTHOLOGUE AFUA_2G14860)-RELATED"/>
    <property type="match status" value="1"/>
</dbReference>
<dbReference type="PRINTS" id="PR00111">
    <property type="entry name" value="ABHYDROLASE"/>
</dbReference>
<dbReference type="EMBL" id="CP030032">
    <property type="protein sequence ID" value="AWV91224.1"/>
    <property type="molecule type" value="Genomic_DNA"/>
</dbReference>